<keyword evidence="1" id="KW-0812">Transmembrane</keyword>
<feature type="transmembrane region" description="Helical" evidence="1">
    <location>
        <begin position="42"/>
        <end position="61"/>
    </location>
</feature>
<sequence>MTVVMNNRFISEKIYLFTLFIWVVVASLVTTTYFVRLDGFLSLYRLLLYFTIIMLLIKELMNFPKTLYYFRFHWQQLLIVTAFFIAMFIVAKNRDGLLDINVLLLVFSARDIDFRKLLGTFSLATFLVLALTVYASQKGIIANMFMNADGGYRFSLGFNYVSFASQRLFFALCTYLMFRGKRISYLELLALFSATVYMYKQTSTSSPFYLSILILTYALLSIKIFKKEFIVGNFWSKALAKYGFIVALAIILYFCFYSSGNLFHLVDQFTHNRLRLSVDGFRNFGVSWLGQPISFTTLDMFGNFTSNYNFIDSSFVQLLVIDGLIVSAFMLFALTKVMKYFTSIRKDIVLACLGIMIIHGMFDPQMLVLRYSPLILFISRLFIMNPDNNIE</sequence>
<dbReference type="EMBL" id="RJPU01000001">
    <property type="protein sequence ID" value="RSJ96742.1"/>
    <property type="molecule type" value="Genomic_DNA"/>
</dbReference>
<evidence type="ECO:0008006" key="4">
    <source>
        <dbReference type="Google" id="ProtNLM"/>
    </source>
</evidence>
<feature type="transmembrane region" description="Helical" evidence="1">
    <location>
        <begin position="347"/>
        <end position="362"/>
    </location>
</feature>
<feature type="transmembrane region" description="Helical" evidence="1">
    <location>
        <begin position="73"/>
        <end position="91"/>
    </location>
</feature>
<keyword evidence="1" id="KW-1133">Transmembrane helix</keyword>
<accession>A0A428HLQ5</accession>
<keyword evidence="1" id="KW-0472">Membrane</keyword>
<reference evidence="2 3" key="1">
    <citation type="submission" date="2018-11" db="EMBL/GenBank/DDBJ databases">
        <title>Species Designations Belie Phenotypic and Genotypic Heterogeneity in Oral Streptococci.</title>
        <authorList>
            <person name="Velsko I."/>
        </authorList>
    </citation>
    <scope>NUCLEOTIDE SEQUENCE [LARGE SCALE GENOMIC DNA]</scope>
    <source>
        <strain evidence="2 3">BCC13</strain>
    </source>
</reference>
<proteinExistence type="predicted"/>
<feature type="transmembrane region" description="Helical" evidence="1">
    <location>
        <begin position="315"/>
        <end position="335"/>
    </location>
</feature>
<organism evidence="2 3">
    <name type="scientific">Streptococcus cristatus</name>
    <dbReference type="NCBI Taxonomy" id="45634"/>
    <lineage>
        <taxon>Bacteria</taxon>
        <taxon>Bacillati</taxon>
        <taxon>Bacillota</taxon>
        <taxon>Bacilli</taxon>
        <taxon>Lactobacillales</taxon>
        <taxon>Streptococcaceae</taxon>
        <taxon>Streptococcus</taxon>
    </lineage>
</organism>
<dbReference type="AlphaFoldDB" id="A0A428HLQ5"/>
<feature type="transmembrane region" description="Helical" evidence="1">
    <location>
        <begin position="157"/>
        <end position="178"/>
    </location>
</feature>
<feature type="transmembrane region" description="Helical" evidence="1">
    <location>
        <begin position="117"/>
        <end position="137"/>
    </location>
</feature>
<evidence type="ECO:0000313" key="3">
    <source>
        <dbReference type="Proteomes" id="UP000278843"/>
    </source>
</evidence>
<feature type="transmembrane region" description="Helical" evidence="1">
    <location>
        <begin position="238"/>
        <end position="259"/>
    </location>
</feature>
<dbReference type="RefSeq" id="WP_185761878.1">
    <property type="nucleotide sequence ID" value="NZ_RJPU01000001.1"/>
</dbReference>
<comment type="caution">
    <text evidence="2">The sequence shown here is derived from an EMBL/GenBank/DDBJ whole genome shotgun (WGS) entry which is preliminary data.</text>
</comment>
<evidence type="ECO:0000313" key="2">
    <source>
        <dbReference type="EMBL" id="RSJ96742.1"/>
    </source>
</evidence>
<protein>
    <recommendedName>
        <fullName evidence="4">Polymerase</fullName>
    </recommendedName>
</protein>
<feature type="transmembrane region" description="Helical" evidence="1">
    <location>
        <begin position="14"/>
        <end position="35"/>
    </location>
</feature>
<evidence type="ECO:0000256" key="1">
    <source>
        <dbReference type="SAM" id="Phobius"/>
    </source>
</evidence>
<dbReference type="Proteomes" id="UP000278843">
    <property type="component" value="Unassembled WGS sequence"/>
</dbReference>
<feature type="transmembrane region" description="Helical" evidence="1">
    <location>
        <begin position="208"/>
        <end position="226"/>
    </location>
</feature>
<gene>
    <name evidence="2" type="ORF">D8790_00510</name>
</gene>
<name>A0A428HLQ5_STRCR</name>